<proteinExistence type="inferred from homology"/>
<name>A0A1I6E191_9FIRM</name>
<evidence type="ECO:0000256" key="1">
    <source>
        <dbReference type="ARBA" id="ARBA00006914"/>
    </source>
</evidence>
<dbReference type="SUPFAM" id="SSF52540">
    <property type="entry name" value="P-loop containing nucleoside triphosphate hydrolases"/>
    <property type="match status" value="1"/>
</dbReference>
<evidence type="ECO:0000313" key="5">
    <source>
        <dbReference type="EMBL" id="SFR11520.1"/>
    </source>
</evidence>
<dbReference type="InterPro" id="IPR050221">
    <property type="entry name" value="26S_Proteasome_ATPase"/>
</dbReference>
<accession>A0A1I6E191</accession>
<dbReference type="InterPro" id="IPR027417">
    <property type="entry name" value="P-loop_NTPase"/>
</dbReference>
<evidence type="ECO:0000256" key="2">
    <source>
        <dbReference type="ARBA" id="ARBA00022741"/>
    </source>
</evidence>
<reference evidence="6" key="1">
    <citation type="submission" date="2016-10" db="EMBL/GenBank/DDBJ databases">
        <authorList>
            <person name="Varghese N."/>
            <person name="Submissions S."/>
        </authorList>
    </citation>
    <scope>NUCLEOTIDE SEQUENCE [LARGE SCALE GENOMIC DNA]</scope>
    <source>
        <strain evidence="6">DSM 3669</strain>
    </source>
</reference>
<comment type="similarity">
    <text evidence="1">Belongs to the AAA ATPase family.</text>
</comment>
<evidence type="ECO:0000313" key="6">
    <source>
        <dbReference type="Proteomes" id="UP000199584"/>
    </source>
</evidence>
<dbReference type="Pfam" id="PF00004">
    <property type="entry name" value="AAA"/>
    <property type="match status" value="1"/>
</dbReference>
<dbReference type="InterPro" id="IPR003593">
    <property type="entry name" value="AAA+_ATPase"/>
</dbReference>
<dbReference type="Gene3D" id="3.40.50.300">
    <property type="entry name" value="P-loop containing nucleotide triphosphate hydrolases"/>
    <property type="match status" value="1"/>
</dbReference>
<dbReference type="EMBL" id="FOYM01000023">
    <property type="protein sequence ID" value="SFR11520.1"/>
    <property type="molecule type" value="Genomic_DNA"/>
</dbReference>
<dbReference type="InterPro" id="IPR003959">
    <property type="entry name" value="ATPase_AAA_core"/>
</dbReference>
<keyword evidence="3" id="KW-0067">ATP-binding</keyword>
<organism evidence="5 6">
    <name type="scientific">Desulfoscipio geothermicus DSM 3669</name>
    <dbReference type="NCBI Taxonomy" id="1121426"/>
    <lineage>
        <taxon>Bacteria</taxon>
        <taxon>Bacillati</taxon>
        <taxon>Bacillota</taxon>
        <taxon>Clostridia</taxon>
        <taxon>Eubacteriales</taxon>
        <taxon>Desulfallaceae</taxon>
        <taxon>Desulfoscipio</taxon>
    </lineage>
</organism>
<protein>
    <submittedName>
        <fullName evidence="5">ATPase family associated with various cellular activities (AAA)</fullName>
    </submittedName>
</protein>
<dbReference type="Proteomes" id="UP000199584">
    <property type="component" value="Unassembled WGS sequence"/>
</dbReference>
<gene>
    <name evidence="5" type="ORF">SAMN05660706_1235</name>
</gene>
<evidence type="ECO:0000256" key="3">
    <source>
        <dbReference type="ARBA" id="ARBA00022840"/>
    </source>
</evidence>
<dbReference type="STRING" id="39060.SAMN05660706_1235"/>
<evidence type="ECO:0000259" key="4">
    <source>
        <dbReference type="SMART" id="SM00382"/>
    </source>
</evidence>
<dbReference type="RefSeq" id="WP_092485173.1">
    <property type="nucleotide sequence ID" value="NZ_FOYM01000023.1"/>
</dbReference>
<feature type="domain" description="AAA+ ATPase" evidence="4">
    <location>
        <begin position="122"/>
        <end position="254"/>
    </location>
</feature>
<dbReference type="GO" id="GO:0016887">
    <property type="term" value="F:ATP hydrolysis activity"/>
    <property type="evidence" value="ECO:0007669"/>
    <property type="project" value="InterPro"/>
</dbReference>
<dbReference type="OrthoDB" id="9806903at2"/>
<dbReference type="PANTHER" id="PTHR23073">
    <property type="entry name" value="26S PROTEASOME REGULATORY SUBUNIT"/>
    <property type="match status" value="1"/>
</dbReference>
<sequence>MDPKPILNLISKLVRASLERDMRTLESSCLTLIRKIKKEYPSIADEIAQALSYHNVGGSVTRSIGIDPPPTDKDSYLSLARVEEPDEIPPNIILTPEIQTLVERFIRERKSTDILLSSGIQPPTNLLLFGPPGVGKTLLSKYLSCRLSLPLVTLDLASSISSYLGSTGKNLKKIMDYAKCKPSILFLDEFDAIAKKRNDPTDLGELKRIVNVLLKEIENWPSHSILIAATNHADLLDKAIWRRFDHVIEIKIPNAEAREELWKSSLSNELFELKLPIYKVLAEVTEGLSAADICQLSKHILRRVVLNEGEPIKIIISELKFINNHDSGKFNKRFAQVAKQILGKSVTQKQIADWLNISTSTVNHHIKSLN</sequence>
<dbReference type="AlphaFoldDB" id="A0A1I6E191"/>
<dbReference type="SMART" id="SM00382">
    <property type="entry name" value="AAA"/>
    <property type="match status" value="1"/>
</dbReference>
<dbReference type="GO" id="GO:0005524">
    <property type="term" value="F:ATP binding"/>
    <property type="evidence" value="ECO:0007669"/>
    <property type="project" value="UniProtKB-KW"/>
</dbReference>
<keyword evidence="2" id="KW-0547">Nucleotide-binding</keyword>
<keyword evidence="6" id="KW-1185">Reference proteome</keyword>
<dbReference type="CDD" id="cd19481">
    <property type="entry name" value="RecA-like_protease"/>
    <property type="match status" value="1"/>
</dbReference>